<dbReference type="EMBL" id="SMMU01000079">
    <property type="protein sequence ID" value="TCL15223.1"/>
    <property type="molecule type" value="Genomic_DNA"/>
</dbReference>
<protein>
    <recommendedName>
        <fullName evidence="3">IS3 family transposase</fullName>
    </recommendedName>
</protein>
<feature type="non-terminal residue" evidence="1">
    <location>
        <position position="1"/>
    </location>
</feature>
<evidence type="ECO:0008006" key="3">
    <source>
        <dbReference type="Google" id="ProtNLM"/>
    </source>
</evidence>
<gene>
    <name evidence="1" type="ORF">EV691_1791</name>
</gene>
<accession>A0A4R1P147</accession>
<evidence type="ECO:0000313" key="1">
    <source>
        <dbReference type="EMBL" id="TCL15223.1"/>
    </source>
</evidence>
<comment type="caution">
    <text evidence="1">The sequence shown here is derived from an EMBL/GenBank/DDBJ whole genome shotgun (WGS) entry which is preliminary data.</text>
</comment>
<name>A0A4R1P147_9GAMM</name>
<sequence>VDWYNHRRLLEPIGNIPPAEAEAAYYRQLDESALAA</sequence>
<evidence type="ECO:0000313" key="2">
    <source>
        <dbReference type="Proteomes" id="UP000295169"/>
    </source>
</evidence>
<dbReference type="AlphaFoldDB" id="A0A4R1P147"/>
<reference evidence="1 2" key="1">
    <citation type="submission" date="2019-03" db="EMBL/GenBank/DDBJ databases">
        <title>Genomic Encyclopedia of Type Strains, Phase IV (KMG-IV): sequencing the most valuable type-strain genomes for metagenomic binning, comparative biology and taxonomic classification.</title>
        <authorList>
            <person name="Goeker M."/>
        </authorList>
    </citation>
    <scope>NUCLEOTIDE SEQUENCE [LARGE SCALE GENOMIC DNA]</scope>
    <source>
        <strain evidence="1 2">DSM 2286</strain>
    </source>
</reference>
<organism evidence="1 2">
    <name type="scientific">Azotobacter chroococcum</name>
    <dbReference type="NCBI Taxonomy" id="353"/>
    <lineage>
        <taxon>Bacteria</taxon>
        <taxon>Pseudomonadati</taxon>
        <taxon>Pseudomonadota</taxon>
        <taxon>Gammaproteobacteria</taxon>
        <taxon>Pseudomonadales</taxon>
        <taxon>Pseudomonadaceae</taxon>
        <taxon>Azotobacter</taxon>
    </lineage>
</organism>
<proteinExistence type="predicted"/>
<dbReference type="Proteomes" id="UP000295169">
    <property type="component" value="Unassembled WGS sequence"/>
</dbReference>